<proteinExistence type="predicted"/>
<sequence>MRKRLPIALLCVVLSISVSSCRKSAGTDSGNIVLIDNDTQAIQSQLNAGDVTLEAGKTYHVTGLKLTHSLDLNGATINLITNNPYSYAITVSAPGVRVSNGTITGNWNNQNPGNASGYGAINITASKCAVFHVNISAFSSYGIYAAAVDSTSVTYCSISNTGYIGFFFNAENAVTSGGTFSNNTVDRSMLPPATVQQMAVGIRGNLSNSAITTSGWVIANNTIKMPVNPTDLSAQGMELRRCNSTRIESNTTTSGAIGISMVDCSGNTVKGNICNNVSQEGIEYANCQSCTGQNNVVSGSGTVGELIDGDMGSNNIQITGDKISGTAMECIQAWHQTKNLTISACTLSTSSPNSFAINLQKANLVKVINCDINGNGIGNAAIQLDNCPGNLTVTGGTITSFKSSVLYIYNSTPGLITDNITVSGVKISSVPQGFTYVLDNGGLLGSNIHVAL</sequence>
<name>A0A5B8UVD1_9SPHI</name>
<feature type="signal peptide" evidence="1">
    <location>
        <begin position="1"/>
        <end position="24"/>
    </location>
</feature>
<dbReference type="InterPro" id="IPR006626">
    <property type="entry name" value="PbH1"/>
</dbReference>
<gene>
    <name evidence="3" type="ORF">FRZ54_08885</name>
</gene>
<dbReference type="EMBL" id="CP042436">
    <property type="protein sequence ID" value="QEC62695.1"/>
    <property type="molecule type" value="Genomic_DNA"/>
</dbReference>
<feature type="domain" description="Right handed beta helix" evidence="2">
    <location>
        <begin position="205"/>
        <end position="321"/>
    </location>
</feature>
<dbReference type="InterPro" id="IPR011050">
    <property type="entry name" value="Pectin_lyase_fold/virulence"/>
</dbReference>
<feature type="chain" id="PRO_5022938081" description="Right handed beta helix domain-containing protein" evidence="1">
    <location>
        <begin position="25"/>
        <end position="452"/>
    </location>
</feature>
<dbReference type="RefSeq" id="WP_147031272.1">
    <property type="nucleotide sequence ID" value="NZ_CP042436.1"/>
</dbReference>
<dbReference type="Gene3D" id="2.160.20.10">
    <property type="entry name" value="Single-stranded right-handed beta-helix, Pectin lyase-like"/>
    <property type="match status" value="2"/>
</dbReference>
<dbReference type="InterPro" id="IPR012334">
    <property type="entry name" value="Pectin_lyas_fold"/>
</dbReference>
<evidence type="ECO:0000313" key="3">
    <source>
        <dbReference type="EMBL" id="QEC62695.1"/>
    </source>
</evidence>
<evidence type="ECO:0000256" key="1">
    <source>
        <dbReference type="SAM" id="SignalP"/>
    </source>
</evidence>
<keyword evidence="1" id="KW-0732">Signal</keyword>
<dbReference type="InterPro" id="IPR039448">
    <property type="entry name" value="Beta_helix"/>
</dbReference>
<dbReference type="PROSITE" id="PS51257">
    <property type="entry name" value="PROKAR_LIPOPROTEIN"/>
    <property type="match status" value="1"/>
</dbReference>
<dbReference type="InterPro" id="IPR022441">
    <property type="entry name" value="Para_beta_helix_rpt-2"/>
</dbReference>
<evidence type="ECO:0000259" key="2">
    <source>
        <dbReference type="Pfam" id="PF13229"/>
    </source>
</evidence>
<accession>A0A5B8UVD1</accession>
<dbReference type="NCBIfam" id="TIGR03804">
    <property type="entry name" value="para_beta_helix"/>
    <property type="match status" value="2"/>
</dbReference>
<dbReference type="SUPFAM" id="SSF51126">
    <property type="entry name" value="Pectin lyase-like"/>
    <property type="match status" value="2"/>
</dbReference>
<protein>
    <recommendedName>
        <fullName evidence="2">Right handed beta helix domain-containing protein</fullName>
    </recommendedName>
</protein>
<evidence type="ECO:0000313" key="4">
    <source>
        <dbReference type="Proteomes" id="UP000321479"/>
    </source>
</evidence>
<dbReference type="SMART" id="SM00710">
    <property type="entry name" value="PbH1"/>
    <property type="match status" value="7"/>
</dbReference>
<keyword evidence="4" id="KW-1185">Reference proteome</keyword>
<dbReference type="AlphaFoldDB" id="A0A5B8UVD1"/>
<dbReference type="Proteomes" id="UP000321479">
    <property type="component" value="Chromosome"/>
</dbReference>
<dbReference type="KEGG" id="mgin:FRZ54_08885"/>
<reference evidence="3 4" key="1">
    <citation type="journal article" date="2017" name="Curr. Microbiol.">
        <title>Mucilaginibacter ginsenosidivorans sp. nov., Isolated from Soil of Ginseng Field.</title>
        <authorList>
            <person name="Kim M.M."/>
            <person name="Siddiqi M.Z."/>
            <person name="Im W.T."/>
        </authorList>
    </citation>
    <scope>NUCLEOTIDE SEQUENCE [LARGE SCALE GENOMIC DNA]</scope>
    <source>
        <strain evidence="3 4">Gsoil 3017</strain>
    </source>
</reference>
<organism evidence="3 4">
    <name type="scientific">Mucilaginibacter ginsenosidivorans</name>
    <dbReference type="NCBI Taxonomy" id="398053"/>
    <lineage>
        <taxon>Bacteria</taxon>
        <taxon>Pseudomonadati</taxon>
        <taxon>Bacteroidota</taxon>
        <taxon>Sphingobacteriia</taxon>
        <taxon>Sphingobacteriales</taxon>
        <taxon>Sphingobacteriaceae</taxon>
        <taxon>Mucilaginibacter</taxon>
    </lineage>
</organism>
<dbReference type="Pfam" id="PF13229">
    <property type="entry name" value="Beta_helix"/>
    <property type="match status" value="1"/>
</dbReference>